<name>A0A840MFY3_9PROT</name>
<dbReference type="NCBIfam" id="TIGR01420">
    <property type="entry name" value="pilT_fam"/>
    <property type="match status" value="1"/>
</dbReference>
<evidence type="ECO:0000313" key="4">
    <source>
        <dbReference type="EMBL" id="MBB5017568.1"/>
    </source>
</evidence>
<dbReference type="Gene3D" id="3.40.50.300">
    <property type="entry name" value="P-loop containing nucleotide triphosphate hydrolases"/>
    <property type="match status" value="1"/>
</dbReference>
<organism evidence="4 5">
    <name type="scientific">Chitinivorax tropicus</name>
    <dbReference type="NCBI Taxonomy" id="714531"/>
    <lineage>
        <taxon>Bacteria</taxon>
        <taxon>Pseudomonadati</taxon>
        <taxon>Pseudomonadota</taxon>
        <taxon>Betaproteobacteria</taxon>
        <taxon>Chitinivorax</taxon>
    </lineage>
</organism>
<dbReference type="CDD" id="cd01131">
    <property type="entry name" value="PilT"/>
    <property type="match status" value="1"/>
</dbReference>
<gene>
    <name evidence="4" type="ORF">HNQ59_000837</name>
</gene>
<dbReference type="Gene3D" id="3.30.450.90">
    <property type="match status" value="1"/>
</dbReference>
<accession>A0A840MFY3</accession>
<evidence type="ECO:0000259" key="3">
    <source>
        <dbReference type="PROSITE" id="PS00662"/>
    </source>
</evidence>
<dbReference type="PANTHER" id="PTHR30486:SF12">
    <property type="entry name" value="TYPE IV PILUS ATPASE PILU"/>
    <property type="match status" value="1"/>
</dbReference>
<dbReference type="Pfam" id="PF00437">
    <property type="entry name" value="T2SSE"/>
    <property type="match status" value="1"/>
</dbReference>
<dbReference type="GO" id="GO:0005524">
    <property type="term" value="F:ATP binding"/>
    <property type="evidence" value="ECO:0007669"/>
    <property type="project" value="InterPro"/>
</dbReference>
<protein>
    <submittedName>
        <fullName evidence="4">Twitching motility protein PilU</fullName>
    </submittedName>
</protein>
<dbReference type="SUPFAM" id="SSF52540">
    <property type="entry name" value="P-loop containing nucleoside triphosphate hydrolases"/>
    <property type="match status" value="1"/>
</dbReference>
<dbReference type="PROSITE" id="PS00662">
    <property type="entry name" value="T2SP_E"/>
    <property type="match status" value="1"/>
</dbReference>
<dbReference type="GO" id="GO:0016887">
    <property type="term" value="F:ATP hydrolysis activity"/>
    <property type="evidence" value="ECO:0007669"/>
    <property type="project" value="InterPro"/>
</dbReference>
<keyword evidence="5" id="KW-1185">Reference proteome</keyword>
<dbReference type="InterPro" id="IPR050921">
    <property type="entry name" value="T4SS_GSP_E_ATPase"/>
</dbReference>
<dbReference type="RefSeq" id="WP_184035588.1">
    <property type="nucleotide sequence ID" value="NZ_JACHHY010000004.1"/>
</dbReference>
<dbReference type="InterPro" id="IPR027417">
    <property type="entry name" value="P-loop_NTPase"/>
</dbReference>
<comment type="similarity">
    <text evidence="1">Belongs to the GSP E family.</text>
</comment>
<dbReference type="Proteomes" id="UP000575898">
    <property type="component" value="Unassembled WGS sequence"/>
</dbReference>
<dbReference type="EMBL" id="JACHHY010000004">
    <property type="protein sequence ID" value="MBB5017568.1"/>
    <property type="molecule type" value="Genomic_DNA"/>
</dbReference>
<feature type="domain" description="Bacterial type II secretion system protein E" evidence="3">
    <location>
        <begin position="193"/>
        <end position="207"/>
    </location>
</feature>
<dbReference type="InterPro" id="IPR001482">
    <property type="entry name" value="T2SS/T4SS_dom"/>
</dbReference>
<dbReference type="AlphaFoldDB" id="A0A840MFY3"/>
<reference evidence="4 5" key="1">
    <citation type="submission" date="2020-08" db="EMBL/GenBank/DDBJ databases">
        <title>Genomic Encyclopedia of Type Strains, Phase IV (KMG-IV): sequencing the most valuable type-strain genomes for metagenomic binning, comparative biology and taxonomic classification.</title>
        <authorList>
            <person name="Goeker M."/>
        </authorList>
    </citation>
    <scope>NUCLEOTIDE SEQUENCE [LARGE SCALE GENOMIC DNA]</scope>
    <source>
        <strain evidence="4 5">DSM 27165</strain>
    </source>
</reference>
<feature type="region of interest" description="Disordered" evidence="2">
    <location>
        <begin position="356"/>
        <end position="388"/>
    </location>
</feature>
<evidence type="ECO:0000313" key="5">
    <source>
        <dbReference type="Proteomes" id="UP000575898"/>
    </source>
</evidence>
<dbReference type="PANTHER" id="PTHR30486">
    <property type="entry name" value="TWITCHING MOTILITY PROTEIN PILT"/>
    <property type="match status" value="1"/>
</dbReference>
<dbReference type="InterPro" id="IPR006321">
    <property type="entry name" value="PilT/PilU"/>
</dbReference>
<comment type="caution">
    <text evidence="4">The sequence shown here is derived from an EMBL/GenBank/DDBJ whole genome shotgun (WGS) entry which is preliminary data.</text>
</comment>
<feature type="compositionally biased region" description="Basic and acidic residues" evidence="2">
    <location>
        <begin position="357"/>
        <end position="372"/>
    </location>
</feature>
<sequence length="388" mass="42925">MDLTPLFKLMAEKHASDLFFTAGAPIQIKIQGVIVPVNQQVLSAEQVKQCAYSIMNAEKIARFEAEWEMNFGIPIPDVGSFRVNIFRQRGACAIVIRYIKASPPKLGELGVPDVLGDLCMLKRGLILMVGATGSGKSSTLAAMLNYRNETSPGHILTVEDPIEFQHRHKKSIVNQREVGIDTKTYADALKNAMREAPDVLMIGEIRDKETLSQALTYAQSGHLCLSTLHANNSYHTMNRIINFFPEDARPGLLLDLSTSLRAVISQRLVRGIDGKLLPAVEVLLNSNRVAELIRNGEVNEIKEAMENSLHQGSQTFEQALYRLYKEGKITLDEAMLHADSPTNLHWLVSHGEVVDEGSAKGDSSKKDNKDGSDQPQVSFNIDLIDTPH</sequence>
<evidence type="ECO:0000256" key="1">
    <source>
        <dbReference type="ARBA" id="ARBA00006611"/>
    </source>
</evidence>
<evidence type="ECO:0000256" key="2">
    <source>
        <dbReference type="SAM" id="MobiDB-lite"/>
    </source>
</evidence>
<proteinExistence type="inferred from homology"/>